<feature type="region of interest" description="Disordered" evidence="2">
    <location>
        <begin position="237"/>
        <end position="272"/>
    </location>
</feature>
<reference evidence="3" key="1">
    <citation type="submission" date="2022-01" db="EMBL/GenBank/DDBJ databases">
        <title>Collection of gut derived symbiotic bacterial strains cultured from healthy donors.</title>
        <authorList>
            <person name="Lin H."/>
            <person name="Kohout C."/>
            <person name="Waligurski E."/>
            <person name="Pamer E.G."/>
        </authorList>
    </citation>
    <scope>NUCLEOTIDE SEQUENCE</scope>
    <source>
        <strain evidence="3">DFI.6.55</strain>
    </source>
</reference>
<feature type="compositionally biased region" description="Basic and acidic residues" evidence="2">
    <location>
        <begin position="646"/>
        <end position="661"/>
    </location>
</feature>
<evidence type="ECO:0000256" key="2">
    <source>
        <dbReference type="SAM" id="MobiDB-lite"/>
    </source>
</evidence>
<proteinExistence type="predicted"/>
<sequence>MDKYEFNIKVEQIKKMVNKGDYETAMKIADTIDWRRVRNVNILSMVATIYEKNGEYQEAKDILLLAFERAPIGKRLLFKLAELAIKEGSIREAEDYYREFCDLAPDDPRQYILRYMILGAKGAPVEQLIHTLEQYCGIELDEKWLYELAELYAEAGMGDLCIMACDKIMLMFGLGKYVEKAMELKIQFAPLTTYQMDLVENRDKYEAKLRAVEKEYRMGKPAGGYEDISRDGQVPYEAGTDRPSHDAGSREAAFTREPGYEEEYEEEPSYSREVVYTREPGYEEGPEYDPEAGYDEDAAFIGGAGEAGYAEDRDYEGYAGEAVYAEDQEYAGGTGYAAQERYGAEAGYAAREGYGAEAGYAAREGYGAEAGYAAREGYDAEAGYAAQEGHGAQAGYAAQQGHGAQAGYDAQEGYGAEAGYAEDDDEEAGVYDDYGQDDGENPPVHDQVTIEPEEAVTGHQEWMPEEDPDAMTDKALKARMHEAEVQANLAMEMSRISDQGFRREVEMAQTRVLSDIRDISKSPVRQAHHLMIEAATPQQGLEQAIESLKKIHKETGAKNQAAKITGEKINGKGVFNISDKLTGKDLIIEGAGDMTESILQELNQLMARDETGMNVVLIDTAERLAGLHRIYPGLAKRFEYIGTSTPHKEDGYEASKEDKRPVRQVQVKRQDNPQPAVRTMGRPHPAQEETKTAVQEQQPRQQTAQEMIKPERRPEQQKPVAKMQPPQPDPVQKLNAADSDKVNETVPASLKKDETGPVSIKKNRTVPTSAKDETGPVSIKKNRTVPASAKDETGPVSIKKNQAVPASVKKVPEPEIHEEEEIPDDEEMDIDEFAKYACGYAGDIDCSISGKSMLALYERIEIMEEDGIPLTRVNAEDLIEEAADKAENPSFFKRLTGIFSSKYDKDGLLILKEEHFI</sequence>
<feature type="repeat" description="TPR" evidence="1">
    <location>
        <begin position="74"/>
        <end position="107"/>
    </location>
</feature>
<evidence type="ECO:0008006" key="5">
    <source>
        <dbReference type="Google" id="ProtNLM"/>
    </source>
</evidence>
<comment type="caution">
    <text evidence="3">The sequence shown here is derived from an EMBL/GenBank/DDBJ whole genome shotgun (WGS) entry which is preliminary data.</text>
</comment>
<dbReference type="SUPFAM" id="SSF48452">
    <property type="entry name" value="TPR-like"/>
    <property type="match status" value="1"/>
</dbReference>
<dbReference type="InterPro" id="IPR019734">
    <property type="entry name" value="TPR_rpt"/>
</dbReference>
<evidence type="ECO:0000313" key="3">
    <source>
        <dbReference type="EMBL" id="MCG4747368.1"/>
    </source>
</evidence>
<organism evidence="3 4">
    <name type="scientific">Enterocloster aldenensis</name>
    <dbReference type="NCBI Taxonomy" id="358742"/>
    <lineage>
        <taxon>Bacteria</taxon>
        <taxon>Bacillati</taxon>
        <taxon>Bacillota</taxon>
        <taxon>Clostridia</taxon>
        <taxon>Lachnospirales</taxon>
        <taxon>Lachnospiraceae</taxon>
        <taxon>Enterocloster</taxon>
    </lineage>
</organism>
<dbReference type="Gene3D" id="1.25.40.10">
    <property type="entry name" value="Tetratricopeptide repeat domain"/>
    <property type="match status" value="1"/>
</dbReference>
<dbReference type="Proteomes" id="UP001299608">
    <property type="component" value="Unassembled WGS sequence"/>
</dbReference>
<evidence type="ECO:0000313" key="4">
    <source>
        <dbReference type="Proteomes" id="UP001299608"/>
    </source>
</evidence>
<dbReference type="RefSeq" id="WP_238053734.1">
    <property type="nucleotide sequence ID" value="NZ_JAKNGE010000023.1"/>
</dbReference>
<name>A0AAW5C5G7_9FIRM</name>
<accession>A0AAW5C5G7</accession>
<keyword evidence="1" id="KW-0802">TPR repeat</keyword>
<feature type="region of interest" description="Disordered" evidence="2">
    <location>
        <begin position="800"/>
        <end position="822"/>
    </location>
</feature>
<feature type="compositionally biased region" description="Low complexity" evidence="2">
    <location>
        <begin position="695"/>
        <end position="705"/>
    </location>
</feature>
<protein>
    <recommendedName>
        <fullName evidence="5">Tetratricopeptide repeat protein</fullName>
    </recommendedName>
</protein>
<feature type="region of interest" description="Disordered" evidence="2">
    <location>
        <begin position="644"/>
        <end position="776"/>
    </location>
</feature>
<evidence type="ECO:0000256" key="1">
    <source>
        <dbReference type="PROSITE-ProRule" id="PRU00339"/>
    </source>
</evidence>
<feature type="compositionally biased region" description="Basic and acidic residues" evidence="2">
    <location>
        <begin position="239"/>
        <end position="249"/>
    </location>
</feature>
<dbReference type="Pfam" id="PF13181">
    <property type="entry name" value="TPR_8"/>
    <property type="match status" value="2"/>
</dbReference>
<dbReference type="AlphaFoldDB" id="A0AAW5C5G7"/>
<gene>
    <name evidence="3" type="ORF">L0N08_18240</name>
</gene>
<dbReference type="PROSITE" id="PS50005">
    <property type="entry name" value="TPR"/>
    <property type="match status" value="1"/>
</dbReference>
<dbReference type="EMBL" id="JAKNGE010000023">
    <property type="protein sequence ID" value="MCG4747368.1"/>
    <property type="molecule type" value="Genomic_DNA"/>
</dbReference>
<dbReference type="InterPro" id="IPR011990">
    <property type="entry name" value="TPR-like_helical_dom_sf"/>
</dbReference>